<evidence type="ECO:0000313" key="3">
    <source>
        <dbReference type="Proteomes" id="UP000215902"/>
    </source>
</evidence>
<dbReference type="AlphaFoldDB" id="A0A267GXS8"/>
<dbReference type="PANTHER" id="PTHR46579:SF1">
    <property type="entry name" value="F5_8 TYPE C DOMAIN-CONTAINING PROTEIN"/>
    <property type="match status" value="1"/>
</dbReference>
<protein>
    <recommendedName>
        <fullName evidence="1">DUF4218 domain-containing protein</fullName>
    </recommendedName>
</protein>
<dbReference type="PANTHER" id="PTHR46579">
    <property type="entry name" value="F5/8 TYPE C DOMAIN-CONTAINING PROTEIN-RELATED"/>
    <property type="match status" value="1"/>
</dbReference>
<dbReference type="STRING" id="282301.A0A267GXS8"/>
<comment type="caution">
    <text evidence="2">The sequence shown here is derived from an EMBL/GenBank/DDBJ whole genome shotgun (WGS) entry which is preliminary data.</text>
</comment>
<organism evidence="2 3">
    <name type="scientific">Macrostomum lignano</name>
    <dbReference type="NCBI Taxonomy" id="282301"/>
    <lineage>
        <taxon>Eukaryota</taxon>
        <taxon>Metazoa</taxon>
        <taxon>Spiralia</taxon>
        <taxon>Lophotrochozoa</taxon>
        <taxon>Platyhelminthes</taxon>
        <taxon>Rhabditophora</taxon>
        <taxon>Macrostomorpha</taxon>
        <taxon>Macrostomida</taxon>
        <taxon>Macrostomidae</taxon>
        <taxon>Macrostomum</taxon>
    </lineage>
</organism>
<proteinExistence type="predicted"/>
<dbReference type="Pfam" id="PF02992">
    <property type="entry name" value="Transposase_21"/>
    <property type="match status" value="1"/>
</dbReference>
<accession>A0A267GXS8</accession>
<evidence type="ECO:0000313" key="2">
    <source>
        <dbReference type="EMBL" id="PAA90244.1"/>
    </source>
</evidence>
<dbReference type="EMBL" id="NIVC01000119">
    <property type="protein sequence ID" value="PAA90244.1"/>
    <property type="molecule type" value="Genomic_DNA"/>
</dbReference>
<dbReference type="InterPro" id="IPR025452">
    <property type="entry name" value="DUF4218"/>
</dbReference>
<gene>
    <name evidence="2" type="ORF">BOX15_Mlig010160g2</name>
</gene>
<dbReference type="Proteomes" id="UP000215902">
    <property type="component" value="Unassembled WGS sequence"/>
</dbReference>
<evidence type="ECO:0000259" key="1">
    <source>
        <dbReference type="Pfam" id="PF13960"/>
    </source>
</evidence>
<dbReference type="Pfam" id="PF13960">
    <property type="entry name" value="DUF4218"/>
    <property type="match status" value="1"/>
</dbReference>
<sequence>LQPSMAEFFEAVASMCLHDDFELEHFDEEPAEAACSSTASKSGEARHNEQPDPSVLVLDSQCDELDEAGPFPGEEGSLESDAILSIDCLKDLARKEFLCVFIVFLIVNRDIPLATMDIILKSFFAANFVVCSLSMRMVKRVMDRLVMACSHFSLLETCSISTCQRRSSHASQRCCAAPLNYTAHFDVGFQLQIIIESLFQYMVDFSQSQAIKTDVLKNCPIIYDTAQVITIFLHLSTDGCSLYSNSPSSLWPVQAQILNLPPFLHFQPENFLIFSLFLGAKKPNWKTFLEDHLASVFEKTFCFTIRNRPMRFRVELFSATFDLPALASILNHKQFNGEFGCLYCENPGSTVKVGHGSARKYSEPHLSTPVSNAVYLSRVQLVCLSGEKSLFGIKGDSVLRKYVRIPENILLDSLHFLYENCCGTLMKYMFDGSYRQLSCYLGRSLPFFNDTLKRVSVPKSVTVPFCLELRSSWKAKDYMFAAMYLLPIFAFHCFSRKNQACAIALLSFSLVCHVANSVDCEHYLALLDKVIQHFMSTLGTAFDANVYTINFHLLCHLPEQLLNFGPLTGYSMFSFESQFSTVKNYIQGTRFHVKQICEKLILQKCCTFCLKEGAAAQSNSRIFELLTSKFRILSSSPSACWRFLSAYAIAQNNRLFYATSYPKLPPTRSCIVQLKDGSFCKVVRFLNGTDILADVIFLDVCNLQDFLNLSNVPIAADILCLANTFLFICRPSSNTCTIPVGCNFLHQCVSVNNIFPDKDLCLVIPDSCRHEYG</sequence>
<dbReference type="InterPro" id="IPR004242">
    <property type="entry name" value="Transposase_21"/>
</dbReference>
<feature type="domain" description="DUF4218" evidence="1">
    <location>
        <begin position="524"/>
        <end position="610"/>
    </location>
</feature>
<name>A0A267GXS8_9PLAT</name>
<dbReference type="OrthoDB" id="6153585at2759"/>
<feature type="non-terminal residue" evidence="2">
    <location>
        <position position="1"/>
    </location>
</feature>
<keyword evidence="3" id="KW-1185">Reference proteome</keyword>
<reference evidence="2 3" key="1">
    <citation type="submission" date="2017-06" db="EMBL/GenBank/DDBJ databases">
        <title>A platform for efficient transgenesis in Macrostomum lignano, a flatworm model organism for stem cell research.</title>
        <authorList>
            <person name="Berezikov E."/>
        </authorList>
    </citation>
    <scope>NUCLEOTIDE SEQUENCE [LARGE SCALE GENOMIC DNA]</scope>
    <source>
        <strain evidence="2">DV1</strain>
        <tissue evidence="2">Whole organism</tissue>
    </source>
</reference>